<proteinExistence type="predicted"/>
<dbReference type="EMBL" id="BMXT01000003">
    <property type="protein sequence ID" value="GGY32150.1"/>
    <property type="molecule type" value="Genomic_DNA"/>
</dbReference>
<dbReference type="SUPFAM" id="SSF54637">
    <property type="entry name" value="Thioesterase/thiol ester dehydrase-isomerase"/>
    <property type="match status" value="1"/>
</dbReference>
<keyword evidence="3" id="KW-1185">Reference proteome</keyword>
<evidence type="ECO:0000313" key="3">
    <source>
        <dbReference type="Proteomes" id="UP000621898"/>
    </source>
</evidence>
<reference evidence="3" key="1">
    <citation type="journal article" date="2019" name="Int. J. Syst. Evol. Microbiol.">
        <title>The Global Catalogue of Microorganisms (GCM) 10K type strain sequencing project: providing services to taxonomists for standard genome sequencing and annotation.</title>
        <authorList>
            <consortium name="The Broad Institute Genomics Platform"/>
            <consortium name="The Broad Institute Genome Sequencing Center for Infectious Disease"/>
            <person name="Wu L."/>
            <person name="Ma J."/>
        </authorList>
    </citation>
    <scope>NUCLEOTIDE SEQUENCE [LARGE SCALE GENOMIC DNA]</scope>
    <source>
        <strain evidence="3">KCTC 22232</strain>
    </source>
</reference>
<dbReference type="InterPro" id="IPR029069">
    <property type="entry name" value="HotDog_dom_sf"/>
</dbReference>
<dbReference type="Proteomes" id="UP000621898">
    <property type="component" value="Unassembled WGS sequence"/>
</dbReference>
<evidence type="ECO:0000259" key="1">
    <source>
        <dbReference type="Pfam" id="PF22818"/>
    </source>
</evidence>
<dbReference type="RefSeq" id="WP_189441924.1">
    <property type="nucleotide sequence ID" value="NZ_BMXT01000003.1"/>
</dbReference>
<dbReference type="InterPro" id="IPR054545">
    <property type="entry name" value="ApeI-like"/>
</dbReference>
<sequence length="107" mass="11722">MSGAGFNEAGFEQTLCIDAKHPALPGHFPGQPLVPGVILLEQLALALRAWRGQRLAGVLEAKFMAPLLPEQTATLRLTEADAERARFRFEIRRDDMLLARGMIEGAP</sequence>
<comment type="caution">
    <text evidence="2">The sequence shown here is derived from an EMBL/GenBank/DDBJ whole genome shotgun (WGS) entry which is preliminary data.</text>
</comment>
<protein>
    <recommendedName>
        <fullName evidence="1">ApeI dehydratase-like domain-containing protein</fullName>
    </recommendedName>
</protein>
<name>A0ABQ3A238_9GAMM</name>
<evidence type="ECO:0000313" key="2">
    <source>
        <dbReference type="EMBL" id="GGY32150.1"/>
    </source>
</evidence>
<feature type="domain" description="ApeI dehydratase-like" evidence="1">
    <location>
        <begin position="12"/>
        <end position="95"/>
    </location>
</feature>
<accession>A0ABQ3A238</accession>
<organism evidence="2 3">
    <name type="scientific">Rhodanobacter panaciterrae</name>
    <dbReference type="NCBI Taxonomy" id="490572"/>
    <lineage>
        <taxon>Bacteria</taxon>
        <taxon>Pseudomonadati</taxon>
        <taxon>Pseudomonadota</taxon>
        <taxon>Gammaproteobacteria</taxon>
        <taxon>Lysobacterales</taxon>
        <taxon>Rhodanobacteraceae</taxon>
        <taxon>Rhodanobacter</taxon>
    </lineage>
</organism>
<gene>
    <name evidence="2" type="ORF">GCM10008098_26960</name>
</gene>
<dbReference type="Gene3D" id="3.10.129.10">
    <property type="entry name" value="Hotdog Thioesterase"/>
    <property type="match status" value="1"/>
</dbReference>
<dbReference type="Pfam" id="PF22818">
    <property type="entry name" value="ApeI-like"/>
    <property type="match status" value="1"/>
</dbReference>